<gene>
    <name evidence="3" type="ORF">C8J55DRAFT_516785</name>
</gene>
<feature type="compositionally biased region" description="Acidic residues" evidence="1">
    <location>
        <begin position="672"/>
        <end position="697"/>
    </location>
</feature>
<feature type="compositionally biased region" description="Low complexity" evidence="1">
    <location>
        <begin position="483"/>
        <end position="497"/>
    </location>
</feature>
<feature type="compositionally biased region" description="Low complexity" evidence="1">
    <location>
        <begin position="506"/>
        <end position="522"/>
    </location>
</feature>
<comment type="caution">
    <text evidence="3">The sequence shown here is derived from an EMBL/GenBank/DDBJ whole genome shotgun (WGS) entry which is preliminary data.</text>
</comment>
<feature type="compositionally biased region" description="Polar residues" evidence="1">
    <location>
        <begin position="406"/>
        <end position="423"/>
    </location>
</feature>
<accession>A0A9W9DM92</accession>
<sequence>MGSARKQNKSFRTRATRSSGRSNLLTSDPLQNTVQLNNQLRSLGLYAAPTIGDGNCLFRALSDQHYGSPSRHVEVRREICDFIEAHPERYEGFVDVDEFGESGVRKEKGSGLSAYVAGMRQNATYGGHMELSAFAHLTKRNIKVVQPGLVYVIQCDPAQPKSPKPASKKAGDSPSKYTRSGSSKELDGDGDSPMSPGEGQDSTIYVAYHDWEHFSSVRNLRGPHTGIPQVCEMAPPPSAGSSSSASPPPEERLPPSKARKKERERKEKEKKEAGRLKAKEKATPHTANGSVDKPKSRVKDSQASASSSAQQTTGFKLKIPPRSLPTPPTLYMTAATPISAGASPLSSLPPSPIEESDGFLDATTIPLPTSVSPSVATTPPVSHSPSPAPVSSSEQPTSDSEDASMGSPTVDLSATITLPKSNLSTTTSHASSDSSVYPTHMYSFASHPYAYAAYPTHLTQVTPAVTSASYHSSVFTGRPEPSPSTSNSTSQTSQPLQISSQVNGASRPTSESSIGSSTVSPSTPVYFPTNPSAVAIDPLSNLSHLTHLIPPPRIQRSPKRSFEESVSEEGSAESGISTSSAESKRSRIEDEDASEYRGRQGHRNEQMEDSPEPVENGVLPSFKEDEPESTDADDGHHSEEEGLMGKLHDGLPDAPASMLSARGSESPHESNDEADDDDDDYVDEEDANNDDDDDEDYLEPHVHSVVPPKMARNRHVGTMSERPLTRRQRKKLGLPKPRNIPMSGKGVGKIVIPGGKSTNSLSRDTSSTAEWTANGNGRVDVRGFRELKI</sequence>
<feature type="compositionally biased region" description="Basic residues" evidence="1">
    <location>
        <begin position="1"/>
        <end position="15"/>
    </location>
</feature>
<feature type="region of interest" description="Disordered" evidence="1">
    <location>
        <begin position="549"/>
        <end position="775"/>
    </location>
</feature>
<dbReference type="GO" id="GO:0016579">
    <property type="term" value="P:protein deubiquitination"/>
    <property type="evidence" value="ECO:0007669"/>
    <property type="project" value="TreeGrafter"/>
</dbReference>
<feature type="compositionally biased region" description="Low complexity" evidence="1">
    <location>
        <begin position="572"/>
        <end position="581"/>
    </location>
</feature>
<reference evidence="3" key="1">
    <citation type="submission" date="2022-08" db="EMBL/GenBank/DDBJ databases">
        <authorList>
            <consortium name="DOE Joint Genome Institute"/>
            <person name="Min B."/>
            <person name="Riley R."/>
            <person name="Sierra-Patev S."/>
            <person name="Naranjo-Ortiz M."/>
            <person name="Looney B."/>
            <person name="Konkel Z."/>
            <person name="Slot J.C."/>
            <person name="Sakamoto Y."/>
            <person name="Steenwyk J.L."/>
            <person name="Rokas A."/>
            <person name="Carro J."/>
            <person name="Camarero S."/>
            <person name="Ferreira P."/>
            <person name="Molpeceres G."/>
            <person name="Ruiz-Duenas F.J."/>
            <person name="Serrano A."/>
            <person name="Henrissat B."/>
            <person name="Drula E."/>
            <person name="Hughes K.W."/>
            <person name="Mata J.L."/>
            <person name="Ishikawa N.K."/>
            <person name="Vargas-Isla R."/>
            <person name="Ushijima S."/>
            <person name="Smith C.A."/>
            <person name="Ahrendt S."/>
            <person name="Andreopoulos W."/>
            <person name="He G."/>
            <person name="Labutti K."/>
            <person name="Lipzen A."/>
            <person name="Ng V."/>
            <person name="Sandor L."/>
            <person name="Barry K."/>
            <person name="Martinez A.T."/>
            <person name="Xiao Y."/>
            <person name="Gibbons J.G."/>
            <person name="Terashima K."/>
            <person name="Hibbett D.S."/>
            <person name="Grigoriev I.V."/>
        </authorList>
    </citation>
    <scope>NUCLEOTIDE SEQUENCE</scope>
    <source>
        <strain evidence="3">Sp2 HRB7682 ss15</strain>
    </source>
</reference>
<dbReference type="Pfam" id="PF02338">
    <property type="entry name" value="OTU"/>
    <property type="match status" value="1"/>
</dbReference>
<reference evidence="3" key="2">
    <citation type="journal article" date="2023" name="Proc. Natl. Acad. Sci. U.S.A.">
        <title>A global phylogenomic analysis of the shiitake genus Lentinula.</title>
        <authorList>
            <person name="Sierra-Patev S."/>
            <person name="Min B."/>
            <person name="Naranjo-Ortiz M."/>
            <person name="Looney B."/>
            <person name="Konkel Z."/>
            <person name="Slot J.C."/>
            <person name="Sakamoto Y."/>
            <person name="Steenwyk J.L."/>
            <person name="Rokas A."/>
            <person name="Carro J."/>
            <person name="Camarero S."/>
            <person name="Ferreira P."/>
            <person name="Molpeceres G."/>
            <person name="Ruiz-Duenas F.J."/>
            <person name="Serrano A."/>
            <person name="Henrissat B."/>
            <person name="Drula E."/>
            <person name="Hughes K.W."/>
            <person name="Mata J.L."/>
            <person name="Ishikawa N.K."/>
            <person name="Vargas-Isla R."/>
            <person name="Ushijima S."/>
            <person name="Smith C.A."/>
            <person name="Donoghue J."/>
            <person name="Ahrendt S."/>
            <person name="Andreopoulos W."/>
            <person name="He G."/>
            <person name="LaButti K."/>
            <person name="Lipzen A."/>
            <person name="Ng V."/>
            <person name="Riley R."/>
            <person name="Sandor L."/>
            <person name="Barry K."/>
            <person name="Martinez A.T."/>
            <person name="Xiao Y."/>
            <person name="Gibbons J.G."/>
            <person name="Terashima K."/>
            <person name="Grigoriev I.V."/>
            <person name="Hibbett D."/>
        </authorList>
    </citation>
    <scope>NUCLEOTIDE SEQUENCE</scope>
    <source>
        <strain evidence="3">Sp2 HRB7682 ss15</strain>
    </source>
</reference>
<dbReference type="InterPro" id="IPR038765">
    <property type="entry name" value="Papain-like_cys_pep_sf"/>
</dbReference>
<dbReference type="PANTHER" id="PTHR12419">
    <property type="entry name" value="OTU DOMAIN CONTAINING PROTEIN"/>
    <property type="match status" value="1"/>
</dbReference>
<feature type="region of interest" description="Disordered" evidence="1">
    <location>
        <begin position="225"/>
        <end position="437"/>
    </location>
</feature>
<feature type="compositionally biased region" description="Low complexity" evidence="1">
    <location>
        <begin position="368"/>
        <end position="393"/>
    </location>
</feature>
<feature type="region of interest" description="Disordered" evidence="1">
    <location>
        <begin position="472"/>
        <end position="522"/>
    </location>
</feature>
<feature type="region of interest" description="Disordered" evidence="1">
    <location>
        <begin position="157"/>
        <end position="201"/>
    </location>
</feature>
<dbReference type="Proteomes" id="UP001150238">
    <property type="component" value="Unassembled WGS sequence"/>
</dbReference>
<evidence type="ECO:0000313" key="3">
    <source>
        <dbReference type="EMBL" id="KAJ4476400.1"/>
    </source>
</evidence>
<feature type="compositionally biased region" description="Polar residues" evidence="1">
    <location>
        <begin position="16"/>
        <end position="29"/>
    </location>
</feature>
<feature type="compositionally biased region" description="Low complexity" evidence="1">
    <location>
        <begin position="424"/>
        <end position="435"/>
    </location>
</feature>
<feature type="compositionally biased region" description="Polar residues" evidence="1">
    <location>
        <begin position="757"/>
        <end position="775"/>
    </location>
</feature>
<dbReference type="InterPro" id="IPR003323">
    <property type="entry name" value="OTU_dom"/>
</dbReference>
<dbReference type="SUPFAM" id="SSF54001">
    <property type="entry name" value="Cysteine proteinases"/>
    <property type="match status" value="1"/>
</dbReference>
<dbReference type="GO" id="GO:0004843">
    <property type="term" value="F:cysteine-type deubiquitinase activity"/>
    <property type="evidence" value="ECO:0007669"/>
    <property type="project" value="TreeGrafter"/>
</dbReference>
<organism evidence="3 4">
    <name type="scientific">Lentinula lateritia</name>
    <dbReference type="NCBI Taxonomy" id="40482"/>
    <lineage>
        <taxon>Eukaryota</taxon>
        <taxon>Fungi</taxon>
        <taxon>Dikarya</taxon>
        <taxon>Basidiomycota</taxon>
        <taxon>Agaricomycotina</taxon>
        <taxon>Agaricomycetes</taxon>
        <taxon>Agaricomycetidae</taxon>
        <taxon>Agaricales</taxon>
        <taxon>Marasmiineae</taxon>
        <taxon>Omphalotaceae</taxon>
        <taxon>Lentinula</taxon>
    </lineage>
</organism>
<dbReference type="CDD" id="cd22756">
    <property type="entry name" value="OTU_OTUD3-like"/>
    <property type="match status" value="1"/>
</dbReference>
<evidence type="ECO:0000313" key="4">
    <source>
        <dbReference type="Proteomes" id="UP001150238"/>
    </source>
</evidence>
<dbReference type="EMBL" id="JANVFS010000020">
    <property type="protein sequence ID" value="KAJ4476400.1"/>
    <property type="molecule type" value="Genomic_DNA"/>
</dbReference>
<evidence type="ECO:0000256" key="1">
    <source>
        <dbReference type="SAM" id="MobiDB-lite"/>
    </source>
</evidence>
<proteinExistence type="predicted"/>
<evidence type="ECO:0000259" key="2">
    <source>
        <dbReference type="PROSITE" id="PS50802"/>
    </source>
</evidence>
<feature type="compositionally biased region" description="Low complexity" evidence="1">
    <location>
        <begin position="301"/>
        <end position="311"/>
    </location>
</feature>
<dbReference type="InterPro" id="IPR050704">
    <property type="entry name" value="Peptidase_C85-like"/>
</dbReference>
<feature type="domain" description="OTU" evidence="2">
    <location>
        <begin position="45"/>
        <end position="220"/>
    </location>
</feature>
<feature type="region of interest" description="Disordered" evidence="1">
    <location>
        <begin position="1"/>
        <end position="29"/>
    </location>
</feature>
<feature type="compositionally biased region" description="Basic and acidic residues" evidence="1">
    <location>
        <begin position="264"/>
        <end position="283"/>
    </location>
</feature>
<feature type="compositionally biased region" description="Low complexity" evidence="1">
    <location>
        <begin position="337"/>
        <end position="346"/>
    </location>
</feature>
<feature type="compositionally biased region" description="Basic and acidic residues" evidence="1">
    <location>
        <begin position="582"/>
        <end position="606"/>
    </location>
</feature>
<dbReference type="PANTHER" id="PTHR12419:SF7">
    <property type="entry name" value="OTU DOMAIN-CONTAINING PROTEIN 3"/>
    <property type="match status" value="1"/>
</dbReference>
<dbReference type="PROSITE" id="PS50802">
    <property type="entry name" value="OTU"/>
    <property type="match status" value="1"/>
</dbReference>
<protein>
    <recommendedName>
        <fullName evidence="2">OTU domain-containing protein</fullName>
    </recommendedName>
</protein>
<name>A0A9W9DM92_9AGAR</name>
<dbReference type="AlphaFoldDB" id="A0A9W9DM92"/>
<dbReference type="Gene3D" id="3.90.70.80">
    <property type="match status" value="1"/>
</dbReference>